<dbReference type="GO" id="GO:0071933">
    <property type="term" value="F:Arp2/3 complex binding"/>
    <property type="evidence" value="ECO:0007669"/>
    <property type="project" value="TreeGrafter"/>
</dbReference>
<name>A0A7J0G8L1_9ERIC</name>
<feature type="region of interest" description="Disordered" evidence="3">
    <location>
        <begin position="638"/>
        <end position="658"/>
    </location>
</feature>
<accession>A0A7J0G8L1</accession>
<evidence type="ECO:0000256" key="3">
    <source>
        <dbReference type="SAM" id="MobiDB-lite"/>
    </source>
</evidence>
<feature type="region of interest" description="Disordered" evidence="3">
    <location>
        <begin position="559"/>
        <end position="583"/>
    </location>
</feature>
<dbReference type="GO" id="GO:0030036">
    <property type="term" value="P:actin cytoskeleton organization"/>
    <property type="evidence" value="ECO:0007669"/>
    <property type="project" value="UniProtKB-UniRule"/>
</dbReference>
<keyword evidence="2" id="KW-0009">Actin-binding</keyword>
<comment type="caution">
    <text evidence="4">The sequence shown here is derived from an EMBL/GenBank/DDBJ whole genome shotgun (WGS) entry which is preliminary data.</text>
</comment>
<evidence type="ECO:0000256" key="2">
    <source>
        <dbReference type="RuleBase" id="RU367034"/>
    </source>
</evidence>
<proteinExistence type="inferred from homology"/>
<gene>
    <name evidence="4" type="ORF">Acr_19g0000480</name>
</gene>
<evidence type="ECO:0000256" key="1">
    <source>
        <dbReference type="ARBA" id="ARBA00006993"/>
    </source>
</evidence>
<dbReference type="Gene3D" id="6.10.280.150">
    <property type="match status" value="1"/>
</dbReference>
<comment type="similarity">
    <text evidence="1 2">Belongs to the SCAR/WAVE family.</text>
</comment>
<feature type="region of interest" description="Disordered" evidence="3">
    <location>
        <begin position="799"/>
        <end position="820"/>
    </location>
</feature>
<organism evidence="4 5">
    <name type="scientific">Actinidia rufa</name>
    <dbReference type="NCBI Taxonomy" id="165716"/>
    <lineage>
        <taxon>Eukaryota</taxon>
        <taxon>Viridiplantae</taxon>
        <taxon>Streptophyta</taxon>
        <taxon>Embryophyta</taxon>
        <taxon>Tracheophyta</taxon>
        <taxon>Spermatophyta</taxon>
        <taxon>Magnoliopsida</taxon>
        <taxon>eudicotyledons</taxon>
        <taxon>Gunneridae</taxon>
        <taxon>Pentapetalae</taxon>
        <taxon>asterids</taxon>
        <taxon>Ericales</taxon>
        <taxon>Actinidiaceae</taxon>
        <taxon>Actinidia</taxon>
    </lineage>
</organism>
<dbReference type="Gene3D" id="1.20.5.340">
    <property type="match status" value="1"/>
</dbReference>
<feature type="region of interest" description="Disordered" evidence="3">
    <location>
        <begin position="711"/>
        <end position="733"/>
    </location>
</feature>
<dbReference type="PANTHER" id="PTHR12902:SF33">
    <property type="entry name" value="PROTEIN SCAR3"/>
    <property type="match status" value="1"/>
</dbReference>
<evidence type="ECO:0000313" key="4">
    <source>
        <dbReference type="EMBL" id="GFZ07111.1"/>
    </source>
</evidence>
<dbReference type="GO" id="GO:2000601">
    <property type="term" value="P:positive regulation of Arp2/3 complex-mediated actin nucleation"/>
    <property type="evidence" value="ECO:0007669"/>
    <property type="project" value="TreeGrafter"/>
</dbReference>
<evidence type="ECO:0000313" key="5">
    <source>
        <dbReference type="Proteomes" id="UP000585474"/>
    </source>
</evidence>
<keyword evidence="5" id="KW-1185">Reference proteome</keyword>
<feature type="compositionally biased region" description="Polar residues" evidence="3">
    <location>
        <begin position="567"/>
        <end position="577"/>
    </location>
</feature>
<dbReference type="PANTHER" id="PTHR12902">
    <property type="entry name" value="WASP-1"/>
    <property type="match status" value="1"/>
</dbReference>
<dbReference type="GO" id="GO:0034237">
    <property type="term" value="F:protein kinase A regulatory subunit binding"/>
    <property type="evidence" value="ECO:0007669"/>
    <property type="project" value="TreeGrafter"/>
</dbReference>
<sequence>MPLVRVQVRNEYGLGQYREANGEDPKAVLDGVTVAGLVGVLRQLGDLVEFAAEVFHGLQEHVMTTSSRSHKLMVRIQHIEAALPPLERVILAQKSHLHFAYAAGSDWHAHLENEQNHFIYSDLPHFIMDSYEECRDPPCLHLLDKFDTGGPGSCIKRFSDPTIFRRASGSPGEANVECVSKSRKAHKSKKKRTWQRNEVSHDASISNHDDRTQFVSLKVDEQISPSHTASAFNGTLKSDLGDQSNSFNSKTGSGYVECIFHPAYSLNPEEREPKESSFSSLMMQHNDRVDSASVDELSRVEEDDIHCRLTQEQTGPCSSCVTWDEKTEIVESTGNWYNRDDETAETHTVSCHKETQGKGAVNFRYANQMDYQCENVDKTMSIYGLNQAEDIESEPEIYMDARTQDGMNELSPHHLNRQPSNLESNNAGYISSNEVTSYDKPNFISSESSAHEESPQMAGEFSNITSSLDIHFCGNNNILGGSNVQSDVSNLPYSCFAESNPEAPMSDKILSSACNSHKSPIEPSGVQSVNFWTNGSLLGLEPSKPPDFRVLNAVTQDSLTRSKDDTTIPSDQSNILNGNGDVDNPYKLTQSSKSIELISPTCSTSCFNARDGFSSKKTSWRLSSTDLDAKSENYVDSLPSNSFNDNHGHSSSENASQTFGPSNRFLVNIFQRNLMLVDYKKSESHSSGKTGLEDKSRNQSVAYQTLLESPFKEPFESGSPTNSPPPSPPLQHMKISFQPIAGFETSKLTLKFPNGGYCPDSSRDVLPSFQLVPQPATPHHDICSDSGVDTFCRSSPYMSDDSLSHHSDSDSEQWESDYNFPSKENEPYDALCGTSSTDSVSILLEGEGTGHGNILVNYGLRRPNGKNCPEPCQSVRSPYLPSLSILNPLFEQEMQNNSDGKGLPKSNFLEELTSLPPPLPPLQWRVTKTCSDVTVGNRISVSEELNRAVGMKTLCSAISPQSKPIPIKHQQNIDEATVFTTKSKPGWQKTNEHQEIHEAINGRGIDEKDHLLHQIRTKVSDLILLPYFVIQEYESFSLRRATAEKPSATPEPTANVKVTAILEKANAIRQAVGSDDDNWSDT</sequence>
<comment type="function">
    <text evidence="2">Involved in regulation of actin and microtubule organization. Part of a WAVE complex that activates the Arp2/3 complex.</text>
</comment>
<dbReference type="AlphaFoldDB" id="A0A7J0G8L1"/>
<dbReference type="OrthoDB" id="753427at2759"/>
<comment type="subcellular location">
    <subcellularLocation>
        <location evidence="2">Cytoplasm</location>
        <location evidence="2">Cytoskeleton</location>
    </subcellularLocation>
</comment>
<keyword evidence="2" id="KW-0963">Cytoplasm</keyword>
<dbReference type="Proteomes" id="UP000585474">
    <property type="component" value="Unassembled WGS sequence"/>
</dbReference>
<protein>
    <recommendedName>
        <fullName evidence="2">Protein SCAR</fullName>
    </recommendedName>
    <alternativeName>
        <fullName evidence="2">Protein WAVE</fullName>
    </alternativeName>
</protein>
<reference evidence="4 5" key="1">
    <citation type="submission" date="2019-07" db="EMBL/GenBank/DDBJ databases">
        <title>De Novo Assembly of kiwifruit Actinidia rufa.</title>
        <authorList>
            <person name="Sugita-Konishi S."/>
            <person name="Sato K."/>
            <person name="Mori E."/>
            <person name="Abe Y."/>
            <person name="Kisaki G."/>
            <person name="Hamano K."/>
            <person name="Suezawa K."/>
            <person name="Otani M."/>
            <person name="Fukuda T."/>
            <person name="Manabe T."/>
            <person name="Gomi K."/>
            <person name="Tabuchi M."/>
            <person name="Akimitsu K."/>
            <person name="Kataoka I."/>
        </authorList>
    </citation>
    <scope>NUCLEOTIDE SEQUENCE [LARGE SCALE GENOMIC DNA]</scope>
    <source>
        <strain evidence="5">cv. Fuchu</strain>
    </source>
</reference>
<dbReference type="EMBL" id="BJWL01000019">
    <property type="protein sequence ID" value="GFZ07111.1"/>
    <property type="molecule type" value="Genomic_DNA"/>
</dbReference>
<dbReference type="GO" id="GO:0003779">
    <property type="term" value="F:actin binding"/>
    <property type="evidence" value="ECO:0007669"/>
    <property type="project" value="UniProtKB-UniRule"/>
</dbReference>
<dbReference type="InterPro" id="IPR028288">
    <property type="entry name" value="SCAR/WAVE_fam"/>
</dbReference>
<keyword evidence="2" id="KW-0206">Cytoskeleton</keyword>
<dbReference type="GO" id="GO:0005856">
    <property type="term" value="C:cytoskeleton"/>
    <property type="evidence" value="ECO:0007669"/>
    <property type="project" value="UniProtKB-SubCell"/>
</dbReference>